<keyword evidence="1" id="KW-0812">Transmembrane</keyword>
<evidence type="ECO:0000313" key="2">
    <source>
        <dbReference type="EMBL" id="KAF1915548.1"/>
    </source>
</evidence>
<organism evidence="2 3">
    <name type="scientific">Ampelomyces quisqualis</name>
    <name type="common">Powdery mildew agent</name>
    <dbReference type="NCBI Taxonomy" id="50730"/>
    <lineage>
        <taxon>Eukaryota</taxon>
        <taxon>Fungi</taxon>
        <taxon>Dikarya</taxon>
        <taxon>Ascomycota</taxon>
        <taxon>Pezizomycotina</taxon>
        <taxon>Dothideomycetes</taxon>
        <taxon>Pleosporomycetidae</taxon>
        <taxon>Pleosporales</taxon>
        <taxon>Pleosporineae</taxon>
        <taxon>Phaeosphaeriaceae</taxon>
        <taxon>Ampelomyces</taxon>
    </lineage>
</organism>
<dbReference type="AlphaFoldDB" id="A0A6A5QKY7"/>
<keyword evidence="3" id="KW-1185">Reference proteome</keyword>
<keyword evidence="1" id="KW-1133">Transmembrane helix</keyword>
<dbReference type="EMBL" id="ML979136">
    <property type="protein sequence ID" value="KAF1915548.1"/>
    <property type="molecule type" value="Genomic_DNA"/>
</dbReference>
<protein>
    <submittedName>
        <fullName evidence="2">Uncharacterized protein</fullName>
    </submittedName>
</protein>
<name>A0A6A5QKY7_AMPQU</name>
<sequence>MTDKHAAGNDSEFKAREFLRVLLPFSSRGPYQLRTARKFSFLCMKEESTRISIAQNKAEPRRNFVPNLHPLLAPPGTTNSTVEATYVTPQNNISPSYPFPPPTPSILLKTSTPASVTKLTTPHAVPHQLCAPSPGKCLWSAEAWTRGRARGGADKGVCLSAVVWVWFGVWGMLFRMLRTFTVYVGEEGGSITDIRRGKKDELNVK</sequence>
<keyword evidence="1" id="KW-0472">Membrane</keyword>
<dbReference type="Proteomes" id="UP000800096">
    <property type="component" value="Unassembled WGS sequence"/>
</dbReference>
<gene>
    <name evidence="2" type="ORF">BDU57DRAFT_577270</name>
</gene>
<feature type="transmembrane region" description="Helical" evidence="1">
    <location>
        <begin position="156"/>
        <end position="177"/>
    </location>
</feature>
<proteinExistence type="predicted"/>
<evidence type="ECO:0000313" key="3">
    <source>
        <dbReference type="Proteomes" id="UP000800096"/>
    </source>
</evidence>
<reference evidence="2" key="1">
    <citation type="journal article" date="2020" name="Stud. Mycol.">
        <title>101 Dothideomycetes genomes: a test case for predicting lifestyles and emergence of pathogens.</title>
        <authorList>
            <person name="Haridas S."/>
            <person name="Albert R."/>
            <person name="Binder M."/>
            <person name="Bloem J."/>
            <person name="Labutti K."/>
            <person name="Salamov A."/>
            <person name="Andreopoulos B."/>
            <person name="Baker S."/>
            <person name="Barry K."/>
            <person name="Bills G."/>
            <person name="Bluhm B."/>
            <person name="Cannon C."/>
            <person name="Castanera R."/>
            <person name="Culley D."/>
            <person name="Daum C."/>
            <person name="Ezra D."/>
            <person name="Gonzalez J."/>
            <person name="Henrissat B."/>
            <person name="Kuo A."/>
            <person name="Liang C."/>
            <person name="Lipzen A."/>
            <person name="Lutzoni F."/>
            <person name="Magnuson J."/>
            <person name="Mondo S."/>
            <person name="Nolan M."/>
            <person name="Ohm R."/>
            <person name="Pangilinan J."/>
            <person name="Park H.-J."/>
            <person name="Ramirez L."/>
            <person name="Alfaro M."/>
            <person name="Sun H."/>
            <person name="Tritt A."/>
            <person name="Yoshinaga Y."/>
            <person name="Zwiers L.-H."/>
            <person name="Turgeon B."/>
            <person name="Goodwin S."/>
            <person name="Spatafora J."/>
            <person name="Crous P."/>
            <person name="Grigoriev I."/>
        </authorList>
    </citation>
    <scope>NUCLEOTIDE SEQUENCE</scope>
    <source>
        <strain evidence="2">HMLAC05119</strain>
    </source>
</reference>
<evidence type="ECO:0000256" key="1">
    <source>
        <dbReference type="SAM" id="Phobius"/>
    </source>
</evidence>
<accession>A0A6A5QKY7</accession>